<feature type="compositionally biased region" description="Basic and acidic residues" evidence="6">
    <location>
        <begin position="120"/>
        <end position="143"/>
    </location>
</feature>
<sequence length="523" mass="58529">MSEPALGHLHLVMAKKRKEKSNPNNSSNPDSSSVFKTLFGETIEENATSLSLFSENNPFRRKPQENKTQKPQHELGLGSGEKDAENEGTLRNLNSSELMEKKKRKKDKKESEDFDLELSGESKKLKRDESKGTKKDDISKLEENGTTGGLDVEKERSLDLNGKDGGSGIENVNKKKKRKRDEMEVELEYEARLYGEADEKEKEKENNVVGEKRKKMDNPEDMMVSKEGFDDENKLLRTVFVGNLPLKIKKKALLKEFAKFGEVESVRIRSVPIIDVGIFLLVHVSSLVGGNHIRVDRACPPCKKLKGDSSALYDNKRTVFVGNLPFDVKDEEIYQLFTGIKNLEASVEAVRVVRDPGTSLGKGIAYVLFKTRDATNSIVKKHKLKLRDRELRLSHAKSNSTTSKRENFSLPERYNSPAKKFAVDSRNPGGDNKVKAKGNMSYQGMQATKSGIQKKVPARVRAPARSKSGSSTEKPVKGKRPAVAARKLKAQRAANTSKQVGTKRKLDNRTPDSAGQKKARKFR</sequence>
<organism evidence="8 9">
    <name type="scientific">Abeliophyllum distichum</name>
    <dbReference type="NCBI Taxonomy" id="126358"/>
    <lineage>
        <taxon>Eukaryota</taxon>
        <taxon>Viridiplantae</taxon>
        <taxon>Streptophyta</taxon>
        <taxon>Embryophyta</taxon>
        <taxon>Tracheophyta</taxon>
        <taxon>Spermatophyta</taxon>
        <taxon>Magnoliopsida</taxon>
        <taxon>eudicotyledons</taxon>
        <taxon>Gunneridae</taxon>
        <taxon>Pentapetalae</taxon>
        <taxon>asterids</taxon>
        <taxon>lamiids</taxon>
        <taxon>Lamiales</taxon>
        <taxon>Oleaceae</taxon>
        <taxon>Forsythieae</taxon>
        <taxon>Abeliophyllum</taxon>
    </lineage>
</organism>
<dbReference type="Gene3D" id="3.30.70.330">
    <property type="match status" value="2"/>
</dbReference>
<feature type="compositionally biased region" description="Basic and acidic residues" evidence="6">
    <location>
        <begin position="62"/>
        <end position="73"/>
    </location>
</feature>
<evidence type="ECO:0000256" key="3">
    <source>
        <dbReference type="ARBA" id="ARBA00022884"/>
    </source>
</evidence>
<protein>
    <submittedName>
        <fullName evidence="8">RNA-binding (RRM/RBD/RNP motif) family protein</fullName>
    </submittedName>
</protein>
<keyword evidence="3 5" id="KW-0694">RNA-binding</keyword>
<feature type="compositionally biased region" description="Low complexity" evidence="6">
    <location>
        <begin position="22"/>
        <end position="33"/>
    </location>
</feature>
<dbReference type="PROSITE" id="PS50102">
    <property type="entry name" value="RRM"/>
    <property type="match status" value="2"/>
</dbReference>
<keyword evidence="4" id="KW-0539">Nucleus</keyword>
<dbReference type="InterPro" id="IPR035979">
    <property type="entry name" value="RBD_domain_sf"/>
</dbReference>
<dbReference type="AlphaFoldDB" id="A0ABD1V1M4"/>
<evidence type="ECO:0000259" key="7">
    <source>
        <dbReference type="PROSITE" id="PS50102"/>
    </source>
</evidence>
<evidence type="ECO:0000256" key="5">
    <source>
        <dbReference type="PROSITE-ProRule" id="PRU00176"/>
    </source>
</evidence>
<feature type="compositionally biased region" description="Polar residues" evidence="6">
    <location>
        <begin position="45"/>
        <end position="57"/>
    </location>
</feature>
<gene>
    <name evidence="8" type="ORF">Adt_04563</name>
</gene>
<feature type="region of interest" description="Disordered" evidence="6">
    <location>
        <begin position="391"/>
        <end position="523"/>
    </location>
</feature>
<evidence type="ECO:0000256" key="6">
    <source>
        <dbReference type="SAM" id="MobiDB-lite"/>
    </source>
</evidence>
<dbReference type="PANTHER" id="PTHR23236">
    <property type="entry name" value="EUKARYOTIC TRANSLATION INITIATION FACTOR 4B/4H"/>
    <property type="match status" value="1"/>
</dbReference>
<feature type="domain" description="RRM" evidence="7">
    <location>
        <begin position="317"/>
        <end position="398"/>
    </location>
</feature>
<keyword evidence="9" id="KW-1185">Reference proteome</keyword>
<feature type="compositionally biased region" description="Basic and acidic residues" evidence="6">
    <location>
        <begin position="151"/>
        <end position="162"/>
    </location>
</feature>
<dbReference type="Proteomes" id="UP001604336">
    <property type="component" value="Unassembled WGS sequence"/>
</dbReference>
<evidence type="ECO:0000313" key="9">
    <source>
        <dbReference type="Proteomes" id="UP001604336"/>
    </source>
</evidence>
<reference evidence="9" key="1">
    <citation type="submission" date="2024-07" db="EMBL/GenBank/DDBJ databases">
        <title>Two chromosome-level genome assemblies of Korean endemic species Abeliophyllum distichum and Forsythia ovata (Oleaceae).</title>
        <authorList>
            <person name="Jang H."/>
        </authorList>
    </citation>
    <scope>NUCLEOTIDE SEQUENCE [LARGE SCALE GENOMIC DNA]</scope>
</reference>
<feature type="region of interest" description="Disordered" evidence="6">
    <location>
        <begin position="1"/>
        <end position="181"/>
    </location>
</feature>
<dbReference type="InterPro" id="IPR012677">
    <property type="entry name" value="Nucleotide-bd_a/b_plait_sf"/>
</dbReference>
<dbReference type="GO" id="GO:0005730">
    <property type="term" value="C:nucleolus"/>
    <property type="evidence" value="ECO:0007669"/>
    <property type="project" value="UniProtKB-SubCell"/>
</dbReference>
<feature type="compositionally biased region" description="Polar residues" evidence="6">
    <location>
        <begin position="440"/>
        <end position="451"/>
    </location>
</feature>
<accession>A0ABD1V1M4</accession>
<dbReference type="GO" id="GO:0003723">
    <property type="term" value="F:RNA binding"/>
    <property type="evidence" value="ECO:0007669"/>
    <property type="project" value="UniProtKB-UniRule"/>
</dbReference>
<name>A0ABD1V1M4_9LAMI</name>
<comment type="similarity">
    <text evidence="2">Belongs to the RRM RBM34 family.</text>
</comment>
<dbReference type="Pfam" id="PF00076">
    <property type="entry name" value="RRM_1"/>
    <property type="match status" value="2"/>
</dbReference>
<dbReference type="InterPro" id="IPR034221">
    <property type="entry name" value="RBM34_RRM2"/>
</dbReference>
<comment type="caution">
    <text evidence="8">The sequence shown here is derived from an EMBL/GenBank/DDBJ whole genome shotgun (WGS) entry which is preliminary data.</text>
</comment>
<dbReference type="PANTHER" id="PTHR23236:SF25">
    <property type="entry name" value="RNA-BINDING PROTEIN 34"/>
    <property type="match status" value="1"/>
</dbReference>
<evidence type="ECO:0000256" key="1">
    <source>
        <dbReference type="ARBA" id="ARBA00004604"/>
    </source>
</evidence>
<evidence type="ECO:0000256" key="2">
    <source>
        <dbReference type="ARBA" id="ARBA00007077"/>
    </source>
</evidence>
<dbReference type="EMBL" id="JBFOLK010000002">
    <property type="protein sequence ID" value="KAL2531212.1"/>
    <property type="molecule type" value="Genomic_DNA"/>
</dbReference>
<dbReference type="InterPro" id="IPR000504">
    <property type="entry name" value="RRM_dom"/>
</dbReference>
<dbReference type="CDD" id="cd12395">
    <property type="entry name" value="RRM2_RBM34"/>
    <property type="match status" value="1"/>
</dbReference>
<comment type="subcellular location">
    <subcellularLocation>
        <location evidence="1">Nucleus</location>
        <location evidence="1">Nucleolus</location>
    </subcellularLocation>
</comment>
<dbReference type="SMART" id="SM00360">
    <property type="entry name" value="RRM"/>
    <property type="match status" value="2"/>
</dbReference>
<proteinExistence type="inferred from homology"/>
<dbReference type="SUPFAM" id="SSF54928">
    <property type="entry name" value="RNA-binding domain, RBD"/>
    <property type="match status" value="2"/>
</dbReference>
<feature type="domain" description="RRM" evidence="7">
    <location>
        <begin position="237"/>
        <end position="276"/>
    </location>
</feature>
<evidence type="ECO:0000256" key="4">
    <source>
        <dbReference type="ARBA" id="ARBA00023242"/>
    </source>
</evidence>
<evidence type="ECO:0000313" key="8">
    <source>
        <dbReference type="EMBL" id="KAL2531212.1"/>
    </source>
</evidence>